<feature type="domain" description="Chitin-binding type-2" evidence="2">
    <location>
        <begin position="96"/>
        <end position="151"/>
    </location>
</feature>
<dbReference type="AlphaFoldDB" id="A0A6J8AA64"/>
<sequence>MMRLFCAVLFLQTLSLLWGFCFTYVFNPSVAKLDSSYCKHIANGGVVTSDDCATSIDCRGNARVYSCRHRNDLQLSGSSCVMTTSSECTRKLQERQQSCSTRKSGLLPDSKFCHLYYDCSDPAKSKICQYPKLFSKKTNTCRDFRNVKCGPRIEFKSYCQYHSHPGAGNSGPPCELHHPNCEGYPDGANPHTEKTGAGSPWYMLCKGERFIKDGICPNPRYGFNKKTCQVVECNRKINKYYPTQGCRGYIWCYYGRQFRYNCAVGTVFDYRRQSCQHVYDVCKPCGTKSC</sequence>
<feature type="domain" description="Chitin-binding type-2" evidence="2">
    <location>
        <begin position="230"/>
        <end position="284"/>
    </location>
</feature>
<dbReference type="Proteomes" id="UP000507470">
    <property type="component" value="Unassembled WGS sequence"/>
</dbReference>
<gene>
    <name evidence="3" type="ORF">MCOR_5806</name>
</gene>
<dbReference type="SUPFAM" id="SSF57625">
    <property type="entry name" value="Invertebrate chitin-binding proteins"/>
    <property type="match status" value="2"/>
</dbReference>
<evidence type="ECO:0000259" key="2">
    <source>
        <dbReference type="PROSITE" id="PS50940"/>
    </source>
</evidence>
<accession>A0A6J8AA64</accession>
<name>A0A6J8AA64_MYTCO</name>
<keyword evidence="4" id="KW-1185">Reference proteome</keyword>
<dbReference type="GO" id="GO:0005576">
    <property type="term" value="C:extracellular region"/>
    <property type="evidence" value="ECO:0007669"/>
    <property type="project" value="InterPro"/>
</dbReference>
<evidence type="ECO:0000313" key="3">
    <source>
        <dbReference type="EMBL" id="CAC5364956.1"/>
    </source>
</evidence>
<protein>
    <recommendedName>
        <fullName evidence="2">Chitin-binding type-2 domain-containing protein</fullName>
    </recommendedName>
</protein>
<dbReference type="InterPro" id="IPR036508">
    <property type="entry name" value="Chitin-bd_dom_sf"/>
</dbReference>
<dbReference type="PROSITE" id="PS50940">
    <property type="entry name" value="CHIT_BIND_II"/>
    <property type="match status" value="2"/>
</dbReference>
<reference evidence="3 4" key="1">
    <citation type="submission" date="2020-06" db="EMBL/GenBank/DDBJ databases">
        <authorList>
            <person name="Li R."/>
            <person name="Bekaert M."/>
        </authorList>
    </citation>
    <scope>NUCLEOTIDE SEQUENCE [LARGE SCALE GENOMIC DNA]</scope>
    <source>
        <strain evidence="4">wild</strain>
    </source>
</reference>
<dbReference type="OrthoDB" id="6040542at2759"/>
<dbReference type="InterPro" id="IPR002557">
    <property type="entry name" value="Chitin-bd_dom"/>
</dbReference>
<feature type="signal peptide" evidence="1">
    <location>
        <begin position="1"/>
        <end position="19"/>
    </location>
</feature>
<proteinExistence type="predicted"/>
<dbReference type="GO" id="GO:0008061">
    <property type="term" value="F:chitin binding"/>
    <property type="evidence" value="ECO:0007669"/>
    <property type="project" value="InterPro"/>
</dbReference>
<dbReference type="Gene3D" id="2.170.140.10">
    <property type="entry name" value="Chitin binding domain"/>
    <property type="match status" value="1"/>
</dbReference>
<evidence type="ECO:0000256" key="1">
    <source>
        <dbReference type="SAM" id="SignalP"/>
    </source>
</evidence>
<organism evidence="3 4">
    <name type="scientific">Mytilus coruscus</name>
    <name type="common">Sea mussel</name>
    <dbReference type="NCBI Taxonomy" id="42192"/>
    <lineage>
        <taxon>Eukaryota</taxon>
        <taxon>Metazoa</taxon>
        <taxon>Spiralia</taxon>
        <taxon>Lophotrochozoa</taxon>
        <taxon>Mollusca</taxon>
        <taxon>Bivalvia</taxon>
        <taxon>Autobranchia</taxon>
        <taxon>Pteriomorphia</taxon>
        <taxon>Mytilida</taxon>
        <taxon>Mytiloidea</taxon>
        <taxon>Mytilidae</taxon>
        <taxon>Mytilinae</taxon>
        <taxon>Mytilus</taxon>
    </lineage>
</organism>
<dbReference type="Pfam" id="PF01607">
    <property type="entry name" value="CBM_14"/>
    <property type="match status" value="1"/>
</dbReference>
<feature type="chain" id="PRO_5026968744" description="Chitin-binding type-2 domain-containing protein" evidence="1">
    <location>
        <begin position="20"/>
        <end position="290"/>
    </location>
</feature>
<dbReference type="SMART" id="SM00494">
    <property type="entry name" value="ChtBD2"/>
    <property type="match status" value="2"/>
</dbReference>
<evidence type="ECO:0000313" key="4">
    <source>
        <dbReference type="Proteomes" id="UP000507470"/>
    </source>
</evidence>
<dbReference type="EMBL" id="CACVKT020001098">
    <property type="protein sequence ID" value="CAC5364956.1"/>
    <property type="molecule type" value="Genomic_DNA"/>
</dbReference>
<keyword evidence="1" id="KW-0732">Signal</keyword>